<evidence type="ECO:0000313" key="1">
    <source>
        <dbReference type="EnsemblMetazoa" id="AATE013691-PA.1"/>
    </source>
</evidence>
<accession>A0A182J928</accession>
<name>A0A182J928_ANOAO</name>
<dbReference type="EnsemblMetazoa" id="AATE013691-RA">
    <property type="protein sequence ID" value="AATE013691-PA.1"/>
    <property type="gene ID" value="AATE013691"/>
</dbReference>
<dbReference type="VEuPathDB" id="VectorBase:AATE013691"/>
<reference evidence="1" key="1">
    <citation type="submission" date="2022-08" db="UniProtKB">
        <authorList>
            <consortium name="EnsemblMetazoa"/>
        </authorList>
    </citation>
    <scope>IDENTIFICATION</scope>
    <source>
        <strain evidence="1">EBRO</strain>
    </source>
</reference>
<sequence length="102" mass="11673">MADVTANPTANCVEAVCLPWMQPEMTEFRWLMMSRLPARDISPLRAIFSKHSSKNTSNTLLCDPVNHDPCFNLEYRGPVVMKGKPEPMDCWFLTRKATPKMK</sequence>
<protein>
    <submittedName>
        <fullName evidence="1">Uncharacterized protein</fullName>
    </submittedName>
</protein>
<dbReference type="STRING" id="41427.A0A182J928"/>
<dbReference type="AlphaFoldDB" id="A0A182J928"/>
<organism evidence="1">
    <name type="scientific">Anopheles atroparvus</name>
    <name type="common">European mosquito</name>
    <dbReference type="NCBI Taxonomy" id="41427"/>
    <lineage>
        <taxon>Eukaryota</taxon>
        <taxon>Metazoa</taxon>
        <taxon>Ecdysozoa</taxon>
        <taxon>Arthropoda</taxon>
        <taxon>Hexapoda</taxon>
        <taxon>Insecta</taxon>
        <taxon>Pterygota</taxon>
        <taxon>Neoptera</taxon>
        <taxon>Endopterygota</taxon>
        <taxon>Diptera</taxon>
        <taxon>Nematocera</taxon>
        <taxon>Culicoidea</taxon>
        <taxon>Culicidae</taxon>
        <taxon>Anophelinae</taxon>
        <taxon>Anopheles</taxon>
    </lineage>
</organism>
<proteinExistence type="predicted"/>